<dbReference type="WBParaSite" id="TMUE_3000010722.1">
    <property type="protein sequence ID" value="TMUE_3000010722.1"/>
    <property type="gene ID" value="WBGene00294285"/>
</dbReference>
<feature type="transmembrane region" description="Helical" evidence="1">
    <location>
        <begin position="6"/>
        <end position="25"/>
    </location>
</feature>
<accession>A0A5S6QV00</accession>
<keyword evidence="1" id="KW-1133">Transmembrane helix</keyword>
<keyword evidence="2" id="KW-1185">Reference proteome</keyword>
<keyword evidence="1" id="KW-0472">Membrane</keyword>
<protein>
    <submittedName>
        <fullName evidence="3">Uncharacterized protein</fullName>
    </submittedName>
</protein>
<keyword evidence="1" id="KW-0812">Transmembrane</keyword>
<proteinExistence type="predicted"/>
<feature type="transmembrane region" description="Helical" evidence="1">
    <location>
        <begin position="76"/>
        <end position="96"/>
    </location>
</feature>
<name>A0A5S6QV00_TRIMR</name>
<evidence type="ECO:0000256" key="1">
    <source>
        <dbReference type="SAM" id="Phobius"/>
    </source>
</evidence>
<feature type="transmembrane region" description="Helical" evidence="1">
    <location>
        <begin position="37"/>
        <end position="56"/>
    </location>
</feature>
<evidence type="ECO:0000313" key="3">
    <source>
        <dbReference type="WBParaSite" id="TMUE_3000010722.1"/>
    </source>
</evidence>
<organism evidence="2 3">
    <name type="scientific">Trichuris muris</name>
    <name type="common">Mouse whipworm</name>
    <dbReference type="NCBI Taxonomy" id="70415"/>
    <lineage>
        <taxon>Eukaryota</taxon>
        <taxon>Metazoa</taxon>
        <taxon>Ecdysozoa</taxon>
        <taxon>Nematoda</taxon>
        <taxon>Enoplea</taxon>
        <taxon>Dorylaimia</taxon>
        <taxon>Trichinellida</taxon>
        <taxon>Trichuridae</taxon>
        <taxon>Trichuris</taxon>
    </lineage>
</organism>
<reference evidence="3" key="1">
    <citation type="submission" date="2019-12" db="UniProtKB">
        <authorList>
            <consortium name="WormBaseParasite"/>
        </authorList>
    </citation>
    <scope>IDENTIFICATION</scope>
</reference>
<evidence type="ECO:0000313" key="2">
    <source>
        <dbReference type="Proteomes" id="UP000046395"/>
    </source>
</evidence>
<dbReference type="Proteomes" id="UP000046395">
    <property type="component" value="Unassembled WGS sequence"/>
</dbReference>
<dbReference type="AlphaFoldDB" id="A0A5S6QV00"/>
<sequence>MDYFTLKLTISLTFSYIFVSTYCLPPVSFQLYTTPHLCYISALHSFLHTTTSFFILHTLHIPTTPFVPCSVVPKLYATYVVYQLHILAPMSVASFLHKHSLRTMFLMPSPQMNPTGTANKFYPRSSTCTNTLCPLLRVYVTFFYKHHPENDVQYLHSHIMDYFTLKLTISLTFSYIFVSSKLTCTLPYYS</sequence>